<reference evidence="3" key="4">
    <citation type="submission" date="2019-03" db="UniProtKB">
        <authorList>
            <consortium name="EnsemblPlants"/>
        </authorList>
    </citation>
    <scope>IDENTIFICATION</scope>
</reference>
<dbReference type="Proteomes" id="UP000015105">
    <property type="component" value="Chromosome 3D"/>
</dbReference>
<dbReference type="PRINTS" id="PR00131">
    <property type="entry name" value="GLHYDRLASE1"/>
</dbReference>
<dbReference type="EnsemblPlants" id="AET3Gv20990800.17">
    <property type="protein sequence ID" value="AET3Gv20990800.17"/>
    <property type="gene ID" value="AET3Gv20990800"/>
</dbReference>
<organism evidence="3 4">
    <name type="scientific">Aegilops tauschii subsp. strangulata</name>
    <name type="common">Goatgrass</name>
    <dbReference type="NCBI Taxonomy" id="200361"/>
    <lineage>
        <taxon>Eukaryota</taxon>
        <taxon>Viridiplantae</taxon>
        <taxon>Streptophyta</taxon>
        <taxon>Embryophyta</taxon>
        <taxon>Tracheophyta</taxon>
        <taxon>Spermatophyta</taxon>
        <taxon>Magnoliopsida</taxon>
        <taxon>Liliopsida</taxon>
        <taxon>Poales</taxon>
        <taxon>Poaceae</taxon>
        <taxon>BOP clade</taxon>
        <taxon>Pooideae</taxon>
        <taxon>Triticodae</taxon>
        <taxon>Triticeae</taxon>
        <taxon>Triticinae</taxon>
        <taxon>Aegilops</taxon>
    </lineage>
</organism>
<dbReference type="Gene3D" id="3.20.20.80">
    <property type="entry name" value="Glycosidases"/>
    <property type="match status" value="1"/>
</dbReference>
<keyword evidence="4" id="KW-1185">Reference proteome</keyword>
<sequence length="83" mass="9479">MGSTLRAVRNGANVKGYFVWSFLDVFEFFAGPKSRYGLYRVDFSDEARPRQAKLSARWYSGFLKNNGIYVQNELNSTGSRALQ</sequence>
<proteinExistence type="inferred from homology"/>
<dbReference type="Pfam" id="PF00232">
    <property type="entry name" value="Glyco_hydro_1"/>
    <property type="match status" value="1"/>
</dbReference>
<dbReference type="PANTHER" id="PTHR10353">
    <property type="entry name" value="GLYCOSYL HYDROLASE"/>
    <property type="match status" value="1"/>
</dbReference>
<reference evidence="3" key="3">
    <citation type="journal article" date="2017" name="Nature">
        <title>Genome sequence of the progenitor of the wheat D genome Aegilops tauschii.</title>
        <authorList>
            <person name="Luo M.C."/>
            <person name="Gu Y.Q."/>
            <person name="Puiu D."/>
            <person name="Wang H."/>
            <person name="Twardziok S.O."/>
            <person name="Deal K.R."/>
            <person name="Huo N."/>
            <person name="Zhu T."/>
            <person name="Wang L."/>
            <person name="Wang Y."/>
            <person name="McGuire P.E."/>
            <person name="Liu S."/>
            <person name="Long H."/>
            <person name="Ramasamy R.K."/>
            <person name="Rodriguez J.C."/>
            <person name="Van S.L."/>
            <person name="Yuan L."/>
            <person name="Wang Z."/>
            <person name="Xia Z."/>
            <person name="Xiao L."/>
            <person name="Anderson O.D."/>
            <person name="Ouyang S."/>
            <person name="Liang Y."/>
            <person name="Zimin A.V."/>
            <person name="Pertea G."/>
            <person name="Qi P."/>
            <person name="Bennetzen J.L."/>
            <person name="Dai X."/>
            <person name="Dawson M.W."/>
            <person name="Muller H.G."/>
            <person name="Kugler K."/>
            <person name="Rivarola-Duarte L."/>
            <person name="Spannagl M."/>
            <person name="Mayer K.F.X."/>
            <person name="Lu F.H."/>
            <person name="Bevan M.W."/>
            <person name="Leroy P."/>
            <person name="Li P."/>
            <person name="You F.M."/>
            <person name="Sun Q."/>
            <person name="Liu Z."/>
            <person name="Lyons E."/>
            <person name="Wicker T."/>
            <person name="Salzberg S.L."/>
            <person name="Devos K.M."/>
            <person name="Dvorak J."/>
        </authorList>
    </citation>
    <scope>NUCLEOTIDE SEQUENCE [LARGE SCALE GENOMIC DNA]</scope>
    <source>
        <strain evidence="3">cv. AL8/78</strain>
    </source>
</reference>
<evidence type="ECO:0000256" key="1">
    <source>
        <dbReference type="ARBA" id="ARBA00010838"/>
    </source>
</evidence>
<reference evidence="3" key="5">
    <citation type="journal article" date="2021" name="G3 (Bethesda)">
        <title>Aegilops tauschii genome assembly Aet v5.0 features greater sequence contiguity and improved annotation.</title>
        <authorList>
            <person name="Wang L."/>
            <person name="Zhu T."/>
            <person name="Rodriguez J.C."/>
            <person name="Deal K.R."/>
            <person name="Dubcovsky J."/>
            <person name="McGuire P.E."/>
            <person name="Lux T."/>
            <person name="Spannagl M."/>
            <person name="Mayer K.F.X."/>
            <person name="Baldrich P."/>
            <person name="Meyers B.C."/>
            <person name="Huo N."/>
            <person name="Gu Y.Q."/>
            <person name="Zhou H."/>
            <person name="Devos K.M."/>
            <person name="Bennetzen J.L."/>
            <person name="Unver T."/>
            <person name="Budak H."/>
            <person name="Gulick P.J."/>
            <person name="Galiba G."/>
            <person name="Kalapos B."/>
            <person name="Nelson D.R."/>
            <person name="Li P."/>
            <person name="You F.M."/>
            <person name="Luo M.C."/>
            <person name="Dvorak J."/>
        </authorList>
    </citation>
    <scope>NUCLEOTIDE SEQUENCE [LARGE SCALE GENOMIC DNA]</scope>
    <source>
        <strain evidence="3">cv. AL8/78</strain>
    </source>
</reference>
<comment type="similarity">
    <text evidence="1 2">Belongs to the glycosyl hydrolase 1 family.</text>
</comment>
<reference evidence="4" key="1">
    <citation type="journal article" date="2014" name="Science">
        <title>Ancient hybridizations among the ancestral genomes of bread wheat.</title>
        <authorList>
            <consortium name="International Wheat Genome Sequencing Consortium,"/>
            <person name="Marcussen T."/>
            <person name="Sandve S.R."/>
            <person name="Heier L."/>
            <person name="Spannagl M."/>
            <person name="Pfeifer M."/>
            <person name="Jakobsen K.S."/>
            <person name="Wulff B.B."/>
            <person name="Steuernagel B."/>
            <person name="Mayer K.F."/>
            <person name="Olsen O.A."/>
        </authorList>
    </citation>
    <scope>NUCLEOTIDE SEQUENCE [LARGE SCALE GENOMIC DNA]</scope>
    <source>
        <strain evidence="4">cv. AL8/78</strain>
    </source>
</reference>
<evidence type="ECO:0000313" key="4">
    <source>
        <dbReference type="Proteomes" id="UP000015105"/>
    </source>
</evidence>
<accession>A0A453GFD1</accession>
<dbReference type="InterPro" id="IPR001360">
    <property type="entry name" value="Glyco_hydro_1"/>
</dbReference>
<protein>
    <submittedName>
        <fullName evidence="3">Uncharacterized protein</fullName>
    </submittedName>
</protein>
<dbReference type="AlphaFoldDB" id="A0A453GFD1"/>
<dbReference type="GO" id="GO:0005975">
    <property type="term" value="P:carbohydrate metabolic process"/>
    <property type="evidence" value="ECO:0007669"/>
    <property type="project" value="InterPro"/>
</dbReference>
<dbReference type="PANTHER" id="PTHR10353:SF203">
    <property type="entry name" value="4-HYDROXY-7-METHOXY-3-OXO-3,4-DIHYDRO-2H-1,4-BENZOXAZIN-2-YL GLUCOSIDEBETA-D-GLUCOSIDASE"/>
    <property type="match status" value="1"/>
</dbReference>
<reference evidence="4" key="2">
    <citation type="journal article" date="2017" name="Nat. Plants">
        <title>The Aegilops tauschii genome reveals multiple impacts of transposons.</title>
        <authorList>
            <person name="Zhao G."/>
            <person name="Zou C."/>
            <person name="Li K."/>
            <person name="Wang K."/>
            <person name="Li T."/>
            <person name="Gao L."/>
            <person name="Zhang X."/>
            <person name="Wang H."/>
            <person name="Yang Z."/>
            <person name="Liu X."/>
            <person name="Jiang W."/>
            <person name="Mao L."/>
            <person name="Kong X."/>
            <person name="Jiao Y."/>
            <person name="Jia J."/>
        </authorList>
    </citation>
    <scope>NUCLEOTIDE SEQUENCE [LARGE SCALE GENOMIC DNA]</scope>
    <source>
        <strain evidence="4">cv. AL8/78</strain>
    </source>
</reference>
<dbReference type="InterPro" id="IPR017853">
    <property type="entry name" value="GH"/>
</dbReference>
<evidence type="ECO:0000256" key="2">
    <source>
        <dbReference type="RuleBase" id="RU003690"/>
    </source>
</evidence>
<evidence type="ECO:0000313" key="3">
    <source>
        <dbReference type="EnsemblPlants" id="AET3Gv20990800.17"/>
    </source>
</evidence>
<dbReference type="GO" id="GO:0008422">
    <property type="term" value="F:beta-glucosidase activity"/>
    <property type="evidence" value="ECO:0007669"/>
    <property type="project" value="TreeGrafter"/>
</dbReference>
<name>A0A453GFD1_AEGTS</name>
<dbReference type="Gramene" id="AET3Gv20990800.17">
    <property type="protein sequence ID" value="AET3Gv20990800.17"/>
    <property type="gene ID" value="AET3Gv20990800"/>
</dbReference>
<dbReference type="SUPFAM" id="SSF51445">
    <property type="entry name" value="(Trans)glycosidases"/>
    <property type="match status" value="1"/>
</dbReference>